<evidence type="ECO:0000256" key="3">
    <source>
        <dbReference type="RuleBase" id="RU363015"/>
    </source>
</evidence>
<evidence type="ECO:0000313" key="5">
    <source>
        <dbReference type="Proteomes" id="UP001565471"/>
    </source>
</evidence>
<protein>
    <recommendedName>
        <fullName evidence="3">Cytokinin riboside 5'-monophosphate phosphoribohydrolase</fullName>
        <ecNumber evidence="3">3.2.2.n1</ecNumber>
    </recommendedName>
</protein>
<comment type="similarity">
    <text evidence="2 3">Belongs to the LOG family.</text>
</comment>
<dbReference type="PANTHER" id="PTHR31223">
    <property type="entry name" value="LOG FAMILY PROTEIN YJL055W"/>
    <property type="match status" value="1"/>
</dbReference>
<dbReference type="Gene3D" id="3.40.50.450">
    <property type="match status" value="1"/>
</dbReference>
<dbReference type="NCBIfam" id="TIGR00730">
    <property type="entry name" value="Rossman fold protein, TIGR00730 family"/>
    <property type="match status" value="1"/>
</dbReference>
<dbReference type="Pfam" id="PF03641">
    <property type="entry name" value="Lysine_decarbox"/>
    <property type="match status" value="1"/>
</dbReference>
<evidence type="ECO:0000256" key="1">
    <source>
        <dbReference type="ARBA" id="ARBA00000274"/>
    </source>
</evidence>
<dbReference type="Proteomes" id="UP001565471">
    <property type="component" value="Unassembled WGS sequence"/>
</dbReference>
<keyword evidence="3" id="KW-0378">Hydrolase</keyword>
<comment type="caution">
    <text evidence="4">The sequence shown here is derived from an EMBL/GenBank/DDBJ whole genome shotgun (WGS) entry which is preliminary data.</text>
</comment>
<dbReference type="InterPro" id="IPR031100">
    <property type="entry name" value="LOG_fam"/>
</dbReference>
<keyword evidence="3" id="KW-0203">Cytokinin biosynthesis</keyword>
<sequence>MTALVGKVIANMSKIKAVCVYCGSSPGHDLAYVEAGERLGRALAASGLTLIYGGGTHGVMGAVARGTLDNGGKVGAIIPRFLTNWETTTDALKTFEDLTITDTMHERKHRMFERSDAFVALPGGIGTIEEIVEIMTWAQLGQHRKPMVLVNIKGFWAPMMAMLNHIRNAGFLHRDHLLQPIVVDRAEDVIPAIVAAAAKDGAPKAGGSSIIDKM</sequence>
<comment type="catalytic activity">
    <reaction evidence="1">
        <text>AMP + H2O = D-ribose 5-phosphate + adenine</text>
        <dbReference type="Rhea" id="RHEA:20129"/>
        <dbReference type="ChEBI" id="CHEBI:15377"/>
        <dbReference type="ChEBI" id="CHEBI:16708"/>
        <dbReference type="ChEBI" id="CHEBI:78346"/>
        <dbReference type="ChEBI" id="CHEBI:456215"/>
        <dbReference type="EC" id="3.2.2.4"/>
    </reaction>
</comment>
<accession>A0ABV4F7M6</accession>
<gene>
    <name evidence="4" type="ORF">ABIF29_006267</name>
</gene>
<dbReference type="PANTHER" id="PTHR31223:SF70">
    <property type="entry name" value="LOG FAMILY PROTEIN YJL055W"/>
    <property type="match status" value="1"/>
</dbReference>
<evidence type="ECO:0000256" key="2">
    <source>
        <dbReference type="ARBA" id="ARBA00006763"/>
    </source>
</evidence>
<reference evidence="4 5" key="1">
    <citation type="submission" date="2024-07" db="EMBL/GenBank/DDBJ databases">
        <title>Genomic Encyclopedia of Type Strains, Phase V (KMG-V): Genome sequencing to study the core and pangenomes of soil and plant-associated prokaryotes.</title>
        <authorList>
            <person name="Whitman W."/>
        </authorList>
    </citation>
    <scope>NUCLEOTIDE SEQUENCE [LARGE SCALE GENOMIC DNA]</scope>
    <source>
        <strain evidence="4 5">USDA 415</strain>
    </source>
</reference>
<dbReference type="EC" id="3.2.2.n1" evidence="3"/>
<proteinExistence type="inferred from homology"/>
<evidence type="ECO:0000313" key="4">
    <source>
        <dbReference type="EMBL" id="MEY9319468.1"/>
    </source>
</evidence>
<keyword evidence="5" id="KW-1185">Reference proteome</keyword>
<dbReference type="SUPFAM" id="SSF102405">
    <property type="entry name" value="MCP/YpsA-like"/>
    <property type="match status" value="1"/>
</dbReference>
<name>A0ABV4F7M6_BRAEL</name>
<dbReference type="EMBL" id="JBGBZA010000002">
    <property type="protein sequence ID" value="MEY9319468.1"/>
    <property type="molecule type" value="Genomic_DNA"/>
</dbReference>
<organism evidence="4 5">
    <name type="scientific">Bradyrhizobium elkanii</name>
    <dbReference type="NCBI Taxonomy" id="29448"/>
    <lineage>
        <taxon>Bacteria</taxon>
        <taxon>Pseudomonadati</taxon>
        <taxon>Pseudomonadota</taxon>
        <taxon>Alphaproteobacteria</taxon>
        <taxon>Hyphomicrobiales</taxon>
        <taxon>Nitrobacteraceae</taxon>
        <taxon>Bradyrhizobium</taxon>
    </lineage>
</organism>
<dbReference type="InterPro" id="IPR005269">
    <property type="entry name" value="LOG"/>
</dbReference>